<keyword evidence="2" id="KW-1185">Reference proteome</keyword>
<organism evidence="1 2">
    <name type="scientific">Colocasia esculenta</name>
    <name type="common">Wild taro</name>
    <name type="synonym">Arum esculentum</name>
    <dbReference type="NCBI Taxonomy" id="4460"/>
    <lineage>
        <taxon>Eukaryota</taxon>
        <taxon>Viridiplantae</taxon>
        <taxon>Streptophyta</taxon>
        <taxon>Embryophyta</taxon>
        <taxon>Tracheophyta</taxon>
        <taxon>Spermatophyta</taxon>
        <taxon>Magnoliopsida</taxon>
        <taxon>Liliopsida</taxon>
        <taxon>Araceae</taxon>
        <taxon>Aroideae</taxon>
        <taxon>Colocasieae</taxon>
        <taxon>Colocasia</taxon>
    </lineage>
</organism>
<evidence type="ECO:0000313" key="2">
    <source>
        <dbReference type="Proteomes" id="UP000652761"/>
    </source>
</evidence>
<protein>
    <submittedName>
        <fullName evidence="1">Uncharacterized protein</fullName>
    </submittedName>
</protein>
<reference evidence="1" key="1">
    <citation type="submission" date="2017-07" db="EMBL/GenBank/DDBJ databases">
        <title>Taro Niue Genome Assembly and Annotation.</title>
        <authorList>
            <person name="Atibalentja N."/>
            <person name="Keating K."/>
            <person name="Fields C.J."/>
        </authorList>
    </citation>
    <scope>NUCLEOTIDE SEQUENCE</scope>
    <source>
        <strain evidence="1">Niue_2</strain>
        <tissue evidence="1">Leaf</tissue>
    </source>
</reference>
<name>A0A843WJJ5_COLES</name>
<sequence>MPQPPPCLANVTGYMAASRSSGFYRNATSVPIAIASRQGMCRVQMNQACCGALSRRVLIATGSTVTFWFLITTVSSPRARHLRACPRDRLLSLPGTPSPARLLGGVLRAAGVLKSRTWSRRGKWWGQRRRVVCRALLAGLGLRGSYGALTVRLHSSSLGGGLRRRARSSRGL</sequence>
<gene>
    <name evidence="1" type="ORF">Taro_037528</name>
</gene>
<evidence type="ECO:0000313" key="1">
    <source>
        <dbReference type="EMBL" id="MQM04725.1"/>
    </source>
</evidence>
<accession>A0A843WJJ5</accession>
<dbReference type="EMBL" id="NMUH01003271">
    <property type="protein sequence ID" value="MQM04725.1"/>
    <property type="molecule type" value="Genomic_DNA"/>
</dbReference>
<comment type="caution">
    <text evidence="1">The sequence shown here is derived from an EMBL/GenBank/DDBJ whole genome shotgun (WGS) entry which is preliminary data.</text>
</comment>
<proteinExistence type="predicted"/>
<dbReference type="Proteomes" id="UP000652761">
    <property type="component" value="Unassembled WGS sequence"/>
</dbReference>
<dbReference type="AlphaFoldDB" id="A0A843WJJ5"/>